<dbReference type="GO" id="GO:0009073">
    <property type="term" value="P:aromatic amino acid family biosynthetic process"/>
    <property type="evidence" value="ECO:0007669"/>
    <property type="project" value="UniProtKB-KW"/>
</dbReference>
<keyword evidence="9 14" id="KW-0547">Nucleotide-binding</keyword>
<evidence type="ECO:0000256" key="2">
    <source>
        <dbReference type="ARBA" id="ARBA00004842"/>
    </source>
</evidence>
<reference evidence="16 17" key="1">
    <citation type="journal article" date="2013" name="Genome Announc.">
        <title>Complete Genome Sequence of the Thermophilic and Facultatively Chemolithoautotrophic Sulfate Reducer Archaeoglobus sulfaticallidus Strain PM70-1T.</title>
        <authorList>
            <person name="Stokke R."/>
            <person name="Hocking W.P."/>
            <person name="Steinsbu B.O."/>
            <person name="Steen I.H."/>
        </authorList>
    </citation>
    <scope>NUCLEOTIDE SEQUENCE [LARGE SCALE GENOMIC DNA]</scope>
    <source>
        <strain evidence="16">PM70-1</strain>
    </source>
</reference>
<evidence type="ECO:0000256" key="11">
    <source>
        <dbReference type="ARBA" id="ARBA00022840"/>
    </source>
</evidence>
<dbReference type="GO" id="GO:0008652">
    <property type="term" value="P:amino acid biosynthetic process"/>
    <property type="evidence" value="ECO:0007669"/>
    <property type="project" value="UniProtKB-KW"/>
</dbReference>
<organism evidence="16 17">
    <name type="scientific">Archaeoglobus sulfaticallidus PM70-1</name>
    <dbReference type="NCBI Taxonomy" id="387631"/>
    <lineage>
        <taxon>Archaea</taxon>
        <taxon>Methanobacteriati</taxon>
        <taxon>Methanobacteriota</taxon>
        <taxon>Archaeoglobi</taxon>
        <taxon>Archaeoglobales</taxon>
        <taxon>Archaeoglobaceae</taxon>
        <taxon>Archaeoglobus</taxon>
    </lineage>
</organism>
<keyword evidence="10 14" id="KW-0418">Kinase</keyword>
<keyword evidence="6 14" id="KW-0963">Cytoplasm</keyword>
<evidence type="ECO:0000256" key="12">
    <source>
        <dbReference type="ARBA" id="ARBA00023141"/>
    </source>
</evidence>
<dbReference type="NCBIfam" id="TIGR01920">
    <property type="entry name" value="Shik_kin_archae"/>
    <property type="match status" value="1"/>
</dbReference>
<evidence type="ECO:0000256" key="14">
    <source>
        <dbReference type="HAMAP-Rule" id="MF_00370"/>
    </source>
</evidence>
<evidence type="ECO:0000256" key="13">
    <source>
        <dbReference type="ARBA" id="ARBA00048567"/>
    </source>
</evidence>
<evidence type="ECO:0000313" key="17">
    <source>
        <dbReference type="Proteomes" id="UP000013307"/>
    </source>
</evidence>
<keyword evidence="8 14" id="KW-0808">Transferase</keyword>
<proteinExistence type="inferred from homology"/>
<feature type="domain" description="GHMP kinase N-terminal" evidence="15">
    <location>
        <begin position="55"/>
        <end position="135"/>
    </location>
</feature>
<dbReference type="GeneID" id="15393632"/>
<comment type="subcellular location">
    <subcellularLocation>
        <location evidence="1 14">Cytoplasm</location>
    </subcellularLocation>
</comment>
<dbReference type="GO" id="GO:0009423">
    <property type="term" value="P:chorismate biosynthetic process"/>
    <property type="evidence" value="ECO:0007669"/>
    <property type="project" value="UniProtKB-UniRule"/>
</dbReference>
<dbReference type="Proteomes" id="UP000013307">
    <property type="component" value="Chromosome"/>
</dbReference>
<evidence type="ECO:0000259" key="15">
    <source>
        <dbReference type="Pfam" id="PF00288"/>
    </source>
</evidence>
<protein>
    <recommendedName>
        <fullName evidence="5 14">Shikimate kinase</fullName>
        <shortName evidence="14">SK</shortName>
        <ecNumber evidence="4 14">2.7.1.71</ecNumber>
    </recommendedName>
</protein>
<dbReference type="OrthoDB" id="9602at2157"/>
<dbReference type="SUPFAM" id="SSF54211">
    <property type="entry name" value="Ribosomal protein S5 domain 2-like"/>
    <property type="match status" value="1"/>
</dbReference>
<dbReference type="Pfam" id="PF00288">
    <property type="entry name" value="GHMP_kinases_N"/>
    <property type="match status" value="1"/>
</dbReference>
<dbReference type="RefSeq" id="WP_015591559.1">
    <property type="nucleotide sequence ID" value="NC_021169.1"/>
</dbReference>
<keyword evidence="7 14" id="KW-0028">Amino-acid biosynthesis</keyword>
<dbReference type="InterPro" id="IPR014721">
    <property type="entry name" value="Ribsml_uS5_D2-typ_fold_subgr"/>
</dbReference>
<evidence type="ECO:0000256" key="1">
    <source>
        <dbReference type="ARBA" id="ARBA00004496"/>
    </source>
</evidence>
<dbReference type="UniPathway" id="UPA00053">
    <property type="reaction ID" value="UER00088"/>
</dbReference>
<dbReference type="EMBL" id="CP005290">
    <property type="protein sequence ID" value="AGK61963.1"/>
    <property type="molecule type" value="Genomic_DNA"/>
</dbReference>
<dbReference type="PANTHER" id="PTHR20861">
    <property type="entry name" value="HOMOSERINE/4-DIPHOSPHOCYTIDYL-2-C-METHYL-D-ERYTHRITOL KINASE"/>
    <property type="match status" value="1"/>
</dbReference>
<dbReference type="GO" id="GO:0005737">
    <property type="term" value="C:cytoplasm"/>
    <property type="evidence" value="ECO:0007669"/>
    <property type="project" value="UniProtKB-SubCell"/>
</dbReference>
<evidence type="ECO:0000256" key="9">
    <source>
        <dbReference type="ARBA" id="ARBA00022741"/>
    </source>
</evidence>
<dbReference type="HOGENOM" id="CLU_073768_0_0_2"/>
<dbReference type="PANTHER" id="PTHR20861:SF3">
    <property type="entry name" value="SHIKIMATE KINASE"/>
    <property type="match status" value="1"/>
</dbReference>
<accession>N0BG22</accession>
<evidence type="ECO:0000256" key="10">
    <source>
        <dbReference type="ARBA" id="ARBA00022777"/>
    </source>
</evidence>
<comment type="pathway">
    <text evidence="2 14">Metabolic intermediate biosynthesis; chorismate biosynthesis; chorismate from D-erythrose 4-phosphate and phosphoenolpyruvate: step 5/7.</text>
</comment>
<comment type="similarity">
    <text evidence="3 14">Belongs to the GHMP kinase family. Archaeal shikimate kinase subfamily.</text>
</comment>
<evidence type="ECO:0000256" key="3">
    <source>
        <dbReference type="ARBA" id="ARBA00010202"/>
    </source>
</evidence>
<dbReference type="HAMAP" id="MF_00370">
    <property type="entry name" value="Shik_kinase_arch"/>
    <property type="match status" value="1"/>
</dbReference>
<dbReference type="eggNOG" id="arCOG01025">
    <property type="taxonomic scope" value="Archaea"/>
</dbReference>
<dbReference type="AlphaFoldDB" id="N0BG22"/>
<evidence type="ECO:0000256" key="4">
    <source>
        <dbReference type="ARBA" id="ARBA00012154"/>
    </source>
</evidence>
<evidence type="ECO:0000256" key="5">
    <source>
        <dbReference type="ARBA" id="ARBA00013853"/>
    </source>
</evidence>
<dbReference type="InterPro" id="IPR010189">
    <property type="entry name" value="SK_arc"/>
</dbReference>
<keyword evidence="11 14" id="KW-0067">ATP-binding</keyword>
<evidence type="ECO:0000256" key="6">
    <source>
        <dbReference type="ARBA" id="ARBA00022490"/>
    </source>
</evidence>
<evidence type="ECO:0000256" key="7">
    <source>
        <dbReference type="ARBA" id="ARBA00022605"/>
    </source>
</evidence>
<dbReference type="PIRSF" id="PIRSF005758">
    <property type="entry name" value="Shikimt_kin_arch"/>
    <property type="match status" value="1"/>
</dbReference>
<dbReference type="InterPro" id="IPR020568">
    <property type="entry name" value="Ribosomal_Su5_D2-typ_SF"/>
</dbReference>
<keyword evidence="12 14" id="KW-0057">Aromatic amino acid biosynthesis</keyword>
<name>N0BG22_9EURY</name>
<dbReference type="Gene3D" id="3.30.230.10">
    <property type="match status" value="1"/>
</dbReference>
<evidence type="ECO:0000313" key="16">
    <source>
        <dbReference type="EMBL" id="AGK61963.1"/>
    </source>
</evidence>
<dbReference type="STRING" id="387631.Asulf_01998"/>
<dbReference type="KEGG" id="ast:Asulf_01998"/>
<dbReference type="InterPro" id="IPR006204">
    <property type="entry name" value="GHMP_kinase_N_dom"/>
</dbReference>
<evidence type="ECO:0000256" key="8">
    <source>
        <dbReference type="ARBA" id="ARBA00022679"/>
    </source>
</evidence>
<feature type="binding site" evidence="14">
    <location>
        <begin position="74"/>
        <end position="84"/>
    </location>
    <ligand>
        <name>ATP</name>
        <dbReference type="ChEBI" id="CHEBI:30616"/>
    </ligand>
</feature>
<gene>
    <name evidence="14" type="primary">aroK</name>
    <name evidence="16" type="ORF">Asulf_01998</name>
</gene>
<keyword evidence="17" id="KW-1185">Reference proteome</keyword>
<dbReference type="GO" id="GO:0004765">
    <property type="term" value="F:shikimate kinase activity"/>
    <property type="evidence" value="ECO:0007669"/>
    <property type="project" value="UniProtKB-UniRule"/>
</dbReference>
<dbReference type="EC" id="2.7.1.71" evidence="4 14"/>
<comment type="catalytic activity">
    <reaction evidence="13 14">
        <text>shikimate + ATP = 3-phosphoshikimate + ADP + H(+)</text>
        <dbReference type="Rhea" id="RHEA:13121"/>
        <dbReference type="ChEBI" id="CHEBI:15378"/>
        <dbReference type="ChEBI" id="CHEBI:30616"/>
        <dbReference type="ChEBI" id="CHEBI:36208"/>
        <dbReference type="ChEBI" id="CHEBI:145989"/>
        <dbReference type="ChEBI" id="CHEBI:456216"/>
        <dbReference type="EC" id="2.7.1.71"/>
    </reaction>
</comment>
<sequence>MISAESYAAGTIVNAVARGIGCAFGVDLRTKVLLEESRDVEILEKDRKIKSQLIQNVLYRFGVKARVVVESSIPKKSGLGSSSAILNSLLLAIYKFRGWELDALKILNENADIALKSKISYTGAFDDASASLLGGIVITDNFNRKIIKRESIHQDVLILLSDSKKRKVDVESVRKNAEIVDKAIEEAKSGNYMLAMLYNSLHYCKVLNYPLKPVMDARDIGIPAGLSGNGPSYIAFGPKKDIDELAESWRSYGKIIRTRTISEPSDPAVKI</sequence>
<dbReference type="GO" id="GO:0005524">
    <property type="term" value="F:ATP binding"/>
    <property type="evidence" value="ECO:0007669"/>
    <property type="project" value="UniProtKB-UniRule"/>
</dbReference>